<evidence type="ECO:0000256" key="2">
    <source>
        <dbReference type="ARBA" id="ARBA00023125"/>
    </source>
</evidence>
<name>A0A1B2EE24_9HYPH</name>
<dbReference type="RefSeq" id="WP_099509231.1">
    <property type="nucleotide sequence ID" value="NZ_CP016616.1"/>
</dbReference>
<keyword evidence="2" id="KW-0238">DNA-binding</keyword>
<reference evidence="5" key="1">
    <citation type="submission" date="2016-07" db="EMBL/GenBank/DDBJ databases">
        <title>Microvirga ossetica sp. nov. a new species of rhizobia isolated from root nodules of the legume species Vicia alpestris Steven originated from North Ossetia region in the Caucasus.</title>
        <authorList>
            <person name="Safronova V.I."/>
            <person name="Kuznetsova I.G."/>
            <person name="Sazanova A.L."/>
            <person name="Belimov A."/>
            <person name="Andronov E."/>
            <person name="Osledkin Y.S."/>
            <person name="Onishchuk O.P."/>
            <person name="Kurchak O.N."/>
            <person name="Shaposhnikov A.I."/>
            <person name="Willems A."/>
            <person name="Tikhonovich I.A."/>
        </authorList>
    </citation>
    <scope>NUCLEOTIDE SEQUENCE [LARGE SCALE GENOMIC DNA]</scope>
    <source>
        <strain evidence="5">V5/3M</strain>
    </source>
</reference>
<dbReference type="InterPro" id="IPR052359">
    <property type="entry name" value="HTH-type_reg/antitoxin"/>
</dbReference>
<dbReference type="OrthoDB" id="461984at2"/>
<evidence type="ECO:0000313" key="5">
    <source>
        <dbReference type="EMBL" id="ANY78240.1"/>
    </source>
</evidence>
<keyword evidence="3" id="KW-0804">Transcription</keyword>
<dbReference type="KEGG" id="moc:BB934_08335"/>
<gene>
    <name evidence="5" type="ORF">BB934_08335</name>
</gene>
<dbReference type="PANTHER" id="PTHR36511">
    <property type="entry name" value="MERR FAMILY BACTERIAL REGULATORY PROTEIN"/>
    <property type="match status" value="1"/>
</dbReference>
<dbReference type="AlphaFoldDB" id="A0A1B2EE24"/>
<keyword evidence="1" id="KW-0805">Transcription regulation</keyword>
<protein>
    <recommendedName>
        <fullName evidence="4">HTH cro/C1-type domain-containing protein</fullName>
    </recommendedName>
</protein>
<dbReference type="Gene3D" id="1.10.260.40">
    <property type="entry name" value="lambda repressor-like DNA-binding domains"/>
    <property type="match status" value="1"/>
</dbReference>
<organism evidence="5">
    <name type="scientific">Microvirga ossetica</name>
    <dbReference type="NCBI Taxonomy" id="1882682"/>
    <lineage>
        <taxon>Bacteria</taxon>
        <taxon>Pseudomonadati</taxon>
        <taxon>Pseudomonadota</taxon>
        <taxon>Alphaproteobacteria</taxon>
        <taxon>Hyphomicrobiales</taxon>
        <taxon>Methylobacteriaceae</taxon>
        <taxon>Microvirga</taxon>
    </lineage>
</organism>
<dbReference type="EMBL" id="CP016616">
    <property type="protein sequence ID" value="ANY78240.1"/>
    <property type="molecule type" value="Genomic_DNA"/>
</dbReference>
<feature type="domain" description="HTH cro/C1-type" evidence="4">
    <location>
        <begin position="41"/>
        <end position="74"/>
    </location>
</feature>
<dbReference type="PROSITE" id="PS50943">
    <property type="entry name" value="HTH_CROC1"/>
    <property type="match status" value="1"/>
</dbReference>
<accession>A0A1B2EE24</accession>
<dbReference type="GO" id="GO:0003677">
    <property type="term" value="F:DNA binding"/>
    <property type="evidence" value="ECO:0007669"/>
    <property type="project" value="UniProtKB-KW"/>
</dbReference>
<evidence type="ECO:0000259" key="4">
    <source>
        <dbReference type="PROSITE" id="PS50943"/>
    </source>
</evidence>
<proteinExistence type="predicted"/>
<sequence length="113" mass="12110">MGGDDDFNQLIASLGDILAFSDDGQSLGVGIEISDSIDAAAIRHKAGLSQAAFARRIGVSVGTIRNWEQGRRSPQGPARILLALLDRNPRIVEETLGDREEAQRISLAPQEVS</sequence>
<dbReference type="CDD" id="cd00093">
    <property type="entry name" value="HTH_XRE"/>
    <property type="match status" value="1"/>
</dbReference>
<dbReference type="InterPro" id="IPR010982">
    <property type="entry name" value="Lambda_DNA-bd_dom_sf"/>
</dbReference>
<dbReference type="PANTHER" id="PTHR36511:SF4">
    <property type="entry name" value="ANTITOXIN MQSA"/>
    <property type="match status" value="1"/>
</dbReference>
<dbReference type="SMART" id="SM00530">
    <property type="entry name" value="HTH_XRE"/>
    <property type="match status" value="1"/>
</dbReference>
<dbReference type="Pfam" id="PF01381">
    <property type="entry name" value="HTH_3"/>
    <property type="match status" value="1"/>
</dbReference>
<evidence type="ECO:0000256" key="1">
    <source>
        <dbReference type="ARBA" id="ARBA00023015"/>
    </source>
</evidence>
<dbReference type="InterPro" id="IPR001387">
    <property type="entry name" value="Cro/C1-type_HTH"/>
</dbReference>
<dbReference type="SUPFAM" id="SSF47413">
    <property type="entry name" value="lambda repressor-like DNA-binding domains"/>
    <property type="match status" value="1"/>
</dbReference>
<evidence type="ECO:0000256" key="3">
    <source>
        <dbReference type="ARBA" id="ARBA00023163"/>
    </source>
</evidence>